<evidence type="ECO:0000313" key="1">
    <source>
        <dbReference type="EMBL" id="MEN7551102.1"/>
    </source>
</evidence>
<proteinExistence type="predicted"/>
<protein>
    <submittedName>
        <fullName evidence="1">Glycolipid-binding domain-containing protein</fullName>
    </submittedName>
</protein>
<sequence>MNKTIRWQGISIDLAETLTITEHTHHFSVESQLKGILQADSIDIRYQVQLEKDWTWKEFYLHDTQGEVLRVIRSAQEPAFENCEYIDFRLTPFTNTLPIRHLQLETGEKKEIRVIYIAYPKASLQIMRQEYTKLDEGKYFYKNFDTNFESEISTDAEGFVIEYPNLFKQV</sequence>
<dbReference type="AlphaFoldDB" id="A0AAW9S4J3"/>
<dbReference type="RefSeq" id="WP_346823884.1">
    <property type="nucleotide sequence ID" value="NZ_JBDKWZ010000019.1"/>
</dbReference>
<reference evidence="1 2" key="1">
    <citation type="submission" date="2024-04" db="EMBL/GenBank/DDBJ databases">
        <title>Novel genus in family Flammeovirgaceae.</title>
        <authorList>
            <person name="Nguyen T.H."/>
            <person name="Vuong T.Q."/>
            <person name="Le H."/>
            <person name="Kim S.-G."/>
        </authorList>
    </citation>
    <scope>NUCLEOTIDE SEQUENCE [LARGE SCALE GENOMIC DNA]</scope>
    <source>
        <strain evidence="1 2">JCM 23209</strain>
    </source>
</reference>
<accession>A0AAW9S4J3</accession>
<comment type="caution">
    <text evidence="1">The sequence shown here is derived from an EMBL/GenBank/DDBJ whole genome shotgun (WGS) entry which is preliminary data.</text>
</comment>
<dbReference type="EMBL" id="JBDKWZ010000019">
    <property type="protein sequence ID" value="MEN7551102.1"/>
    <property type="molecule type" value="Genomic_DNA"/>
</dbReference>
<organism evidence="1 2">
    <name type="scientific">Rapidithrix thailandica</name>
    <dbReference type="NCBI Taxonomy" id="413964"/>
    <lineage>
        <taxon>Bacteria</taxon>
        <taxon>Pseudomonadati</taxon>
        <taxon>Bacteroidota</taxon>
        <taxon>Cytophagia</taxon>
        <taxon>Cytophagales</taxon>
        <taxon>Flammeovirgaceae</taxon>
        <taxon>Rapidithrix</taxon>
    </lineage>
</organism>
<dbReference type="Pfam" id="PF06475">
    <property type="entry name" value="Glycolipid_bind"/>
    <property type="match status" value="1"/>
</dbReference>
<keyword evidence="2" id="KW-1185">Reference proteome</keyword>
<gene>
    <name evidence="1" type="ORF">AAG747_24485</name>
</gene>
<evidence type="ECO:0000313" key="2">
    <source>
        <dbReference type="Proteomes" id="UP001403385"/>
    </source>
</evidence>
<name>A0AAW9S4J3_9BACT</name>
<dbReference type="Proteomes" id="UP001403385">
    <property type="component" value="Unassembled WGS sequence"/>
</dbReference>
<dbReference type="SUPFAM" id="SSF159275">
    <property type="entry name" value="PA1994-like"/>
    <property type="match status" value="1"/>
</dbReference>
<dbReference type="InterPro" id="IPR009467">
    <property type="entry name" value="Glycolipid-bd_prot_put"/>
</dbReference>